<organism evidence="1 2">
    <name type="scientific">Savagea faecisuis</name>
    <dbReference type="NCBI Taxonomy" id="1274803"/>
    <lineage>
        <taxon>Bacteria</taxon>
        <taxon>Bacillati</taxon>
        <taxon>Bacillota</taxon>
        <taxon>Bacilli</taxon>
        <taxon>Bacillales</taxon>
        <taxon>Caryophanaceae</taxon>
        <taxon>Savagea</taxon>
    </lineage>
</organism>
<sequence length="177" mass="20959">MRNIEGAYGTNQNWLATYGETTPFWAARACGVAAATNVLLQEERVTERQAAVRMGAVFRQMKPKWWGMPSMHSWLRHMQKLAHSQGCRLHMSKPHHTDERALRQFIEYSLARGQFVVVLHWWHPIKMLRYHWVTITASNERGLTISSWGKRYTFTWEEWFRRSFHAKYVGLKLIDIL</sequence>
<accession>A0ABW3GX16</accession>
<keyword evidence="2" id="KW-1185">Reference proteome</keyword>
<evidence type="ECO:0000313" key="1">
    <source>
        <dbReference type="EMBL" id="MFD0943691.1"/>
    </source>
</evidence>
<protein>
    <recommendedName>
        <fullName evidence="3">Peptidase C39-like domain-containing protein</fullName>
    </recommendedName>
</protein>
<dbReference type="EMBL" id="JBHTJF010000023">
    <property type="protein sequence ID" value="MFD0943691.1"/>
    <property type="molecule type" value="Genomic_DNA"/>
</dbReference>
<proteinExistence type="predicted"/>
<name>A0ABW3GX16_9BACL</name>
<gene>
    <name evidence="1" type="ORF">ACFQ0V_07855</name>
</gene>
<reference evidence="2" key="1">
    <citation type="journal article" date="2019" name="Int. J. Syst. Evol. Microbiol.">
        <title>The Global Catalogue of Microorganisms (GCM) 10K type strain sequencing project: providing services to taxonomists for standard genome sequencing and annotation.</title>
        <authorList>
            <consortium name="The Broad Institute Genomics Platform"/>
            <consortium name="The Broad Institute Genome Sequencing Center for Infectious Disease"/>
            <person name="Wu L."/>
            <person name="Ma J."/>
        </authorList>
    </citation>
    <scope>NUCLEOTIDE SEQUENCE [LARGE SCALE GENOMIC DNA]</scope>
    <source>
        <strain evidence="2">CCUG 63563</strain>
    </source>
</reference>
<evidence type="ECO:0008006" key="3">
    <source>
        <dbReference type="Google" id="ProtNLM"/>
    </source>
</evidence>
<dbReference type="RefSeq" id="WP_381011965.1">
    <property type="nucleotide sequence ID" value="NZ_JBHTJF010000023.1"/>
</dbReference>
<evidence type="ECO:0000313" key="2">
    <source>
        <dbReference type="Proteomes" id="UP001596976"/>
    </source>
</evidence>
<dbReference type="Proteomes" id="UP001596976">
    <property type="component" value="Unassembled WGS sequence"/>
</dbReference>
<comment type="caution">
    <text evidence="1">The sequence shown here is derived from an EMBL/GenBank/DDBJ whole genome shotgun (WGS) entry which is preliminary data.</text>
</comment>